<organism evidence="6 7">
    <name type="scientific">Ruminiclostridium cellobioparum subsp. termitidis CT1112</name>
    <dbReference type="NCBI Taxonomy" id="1195236"/>
    <lineage>
        <taxon>Bacteria</taxon>
        <taxon>Bacillati</taxon>
        <taxon>Bacillota</taxon>
        <taxon>Clostridia</taxon>
        <taxon>Eubacteriales</taxon>
        <taxon>Oscillospiraceae</taxon>
        <taxon>Ruminiclostridium</taxon>
    </lineage>
</organism>
<keyword evidence="6" id="KW-0808">Transferase</keyword>
<dbReference type="Pfam" id="PF02901">
    <property type="entry name" value="PFL-like"/>
    <property type="match status" value="1"/>
</dbReference>
<dbReference type="InterPro" id="IPR001150">
    <property type="entry name" value="Gly_radical"/>
</dbReference>
<dbReference type="PANTHER" id="PTHR43641:SF2">
    <property type="entry name" value="DEHYDRATASE YBIW-RELATED"/>
    <property type="match status" value="1"/>
</dbReference>
<dbReference type="EMBL" id="AORV01000045">
    <property type="protein sequence ID" value="EMS70916.1"/>
    <property type="molecule type" value="Genomic_DNA"/>
</dbReference>
<keyword evidence="1 3" id="KW-0556">Organic radical</keyword>
<dbReference type="AlphaFoldDB" id="S0FKT5"/>
<feature type="domain" description="Glycine radical" evidence="4">
    <location>
        <begin position="658"/>
        <end position="779"/>
    </location>
</feature>
<evidence type="ECO:0000313" key="6">
    <source>
        <dbReference type="EMBL" id="EMS70916.1"/>
    </source>
</evidence>
<evidence type="ECO:0000256" key="2">
    <source>
        <dbReference type="ARBA" id="ARBA00023239"/>
    </source>
</evidence>
<dbReference type="PROSITE" id="PS51554">
    <property type="entry name" value="PFL"/>
    <property type="match status" value="1"/>
</dbReference>
<dbReference type="InterPro" id="IPR051215">
    <property type="entry name" value="GRE"/>
</dbReference>
<comment type="caution">
    <text evidence="6">The sequence shown here is derived from an EMBL/GenBank/DDBJ whole genome shotgun (WGS) entry which is preliminary data.</text>
</comment>
<evidence type="ECO:0000259" key="4">
    <source>
        <dbReference type="PROSITE" id="PS51149"/>
    </source>
</evidence>
<dbReference type="PROSITE" id="PS51149">
    <property type="entry name" value="GLY_RADICAL_2"/>
    <property type="match status" value="1"/>
</dbReference>
<dbReference type="SUPFAM" id="SSF51998">
    <property type="entry name" value="PFL-like glycyl radical enzymes"/>
    <property type="match status" value="1"/>
</dbReference>
<evidence type="ECO:0000256" key="1">
    <source>
        <dbReference type="ARBA" id="ARBA00022818"/>
    </source>
</evidence>
<gene>
    <name evidence="6" type="ORF">CTER_3262</name>
</gene>
<dbReference type="PANTHER" id="PTHR43641">
    <property type="entry name" value="FORMATE ACETYLTRANSFERASE 3-RELATED"/>
    <property type="match status" value="1"/>
</dbReference>
<evidence type="ECO:0000259" key="5">
    <source>
        <dbReference type="PROSITE" id="PS51554"/>
    </source>
</evidence>
<dbReference type="Proteomes" id="UP000014155">
    <property type="component" value="Unassembled WGS sequence"/>
</dbReference>
<name>S0FKT5_RUMCE</name>
<accession>S0FKT5</accession>
<dbReference type="eggNOG" id="COG1882">
    <property type="taxonomic scope" value="Bacteria"/>
</dbReference>
<protein>
    <submittedName>
        <fullName evidence="6">Pyruvate-formate lyase</fullName>
        <ecNumber evidence="6">2.3.1.54</ecNumber>
    </submittedName>
</protein>
<dbReference type="GO" id="GO:0008861">
    <property type="term" value="F:formate C-acetyltransferase activity"/>
    <property type="evidence" value="ECO:0007669"/>
    <property type="project" value="UniProtKB-EC"/>
</dbReference>
<dbReference type="Gene3D" id="3.20.70.20">
    <property type="match status" value="1"/>
</dbReference>
<dbReference type="PATRIC" id="fig|1195236.3.peg.3484"/>
<keyword evidence="7" id="KW-1185">Reference proteome</keyword>
<keyword evidence="2 6" id="KW-0456">Lyase</keyword>
<keyword evidence="6" id="KW-0012">Acyltransferase</keyword>
<dbReference type="STRING" id="1195236.CTER_3262"/>
<dbReference type="GO" id="GO:0005829">
    <property type="term" value="C:cytosol"/>
    <property type="evidence" value="ECO:0007669"/>
    <property type="project" value="TreeGrafter"/>
</dbReference>
<dbReference type="Pfam" id="PF01228">
    <property type="entry name" value="Gly_radical"/>
    <property type="match status" value="1"/>
</dbReference>
<evidence type="ECO:0000256" key="3">
    <source>
        <dbReference type="PROSITE-ProRule" id="PRU00493"/>
    </source>
</evidence>
<keyword evidence="6" id="KW-0670">Pyruvate</keyword>
<proteinExistence type="predicted"/>
<sequence>MKLSDFNLMEYSESIVKSTPSARVVELISDVRENMHLSKKQFAEEGCVLNEETSDLPLIVRKAMSERLKLSTAPVGIWEKQLFAGCYSFKDECLTNSNVLPVFAREEEIQEGKKYGFGIYSMFGHISPDYPRLLKLGTSGIREMAVEKLAGDLTQKSRDFLTAAIISLEGLESFAKRNSDRLFEKAETTKDNKRRKELLNAANALKNSPLYPARTYFEACQATWLLHLAFQLTDNHLALGRPDQFLYPFLKEDLEAGRTTIDEAQELTDCFMLKFNERALNNQTNAQMKDMEREQEEHEKKWLNRKITDIGQQRYNIRDTIDATNHWNQNVVIGGLIPADGSDATNLLSVMILESYHRIRMTNPVLTVRVHRNSPQWFLRQVAETLKTGGGLPAIYNDETIIKAFTKFGIDEKEARDYANNGCWEALLPGKTDFYFIKLNALKCLEWTLNRGVCHIDGKREVPDQGDPASFESFEVIFEKTMENIRLVAEESAKHMLHTHPHRSSIAPVPLLSALLDGPVEKGLDMTDMGARLVVGGVVAEGLSHLIDSLCAIQKVAFEEKKYSIGELAAAIDNDFEGYQLLHTLVSNSPKYGTNNQIADAMGRKVIDRFAEIMQQIDGKYEEIKFMPGVGTFSWYIAIGEGTGASADGRLSGRPVASNFSPSAGAMTKGITAAINSFCRMGLEGLPLGSPLDLGMAERYVAGEEGVNRLIGLIKTFVELGGNMLTISVADTETLLKAQKNPEDYKDLRVRMGGWSAYFTMLSKEQQEHHIKKSEGGIF</sequence>
<evidence type="ECO:0000313" key="7">
    <source>
        <dbReference type="Proteomes" id="UP000014155"/>
    </source>
</evidence>
<dbReference type="GO" id="GO:0016829">
    <property type="term" value="F:lyase activity"/>
    <property type="evidence" value="ECO:0007669"/>
    <property type="project" value="UniProtKB-KW"/>
</dbReference>
<feature type="domain" description="PFL" evidence="5">
    <location>
        <begin position="1"/>
        <end position="651"/>
    </location>
</feature>
<dbReference type="InterPro" id="IPR004184">
    <property type="entry name" value="PFL_dom"/>
</dbReference>
<dbReference type="RefSeq" id="WP_004627400.1">
    <property type="nucleotide sequence ID" value="NZ_AORV01000045.1"/>
</dbReference>
<feature type="modified residue" description="Glycine radical" evidence="3">
    <location>
        <position position="754"/>
    </location>
</feature>
<dbReference type="EC" id="2.3.1.54" evidence="6"/>
<reference evidence="6 7" key="1">
    <citation type="journal article" date="2013" name="Genome Announc.">
        <title>Draft Genome Sequence of the Cellulolytic, Mesophilic, Anaerobic Bacterium Clostridium termitidis Strain CT1112 (DSM 5398).</title>
        <authorList>
            <person name="Lal S."/>
            <person name="Ramachandran U."/>
            <person name="Zhang X."/>
            <person name="Munir R."/>
            <person name="Sparling R."/>
            <person name="Levin D.B."/>
        </authorList>
    </citation>
    <scope>NUCLEOTIDE SEQUENCE [LARGE SCALE GENOMIC DNA]</scope>
    <source>
        <strain evidence="6 7">CT1112</strain>
    </source>
</reference>